<reference evidence="3" key="1">
    <citation type="journal article" date="2019" name="Int. J. Syst. Evol. Microbiol.">
        <title>The Global Catalogue of Microorganisms (GCM) 10K type strain sequencing project: providing services to taxonomists for standard genome sequencing and annotation.</title>
        <authorList>
            <consortium name="The Broad Institute Genomics Platform"/>
            <consortium name="The Broad Institute Genome Sequencing Center for Infectious Disease"/>
            <person name="Wu L."/>
            <person name="Ma J."/>
        </authorList>
    </citation>
    <scope>NUCLEOTIDE SEQUENCE [LARGE SCALE GENOMIC DNA]</scope>
    <source>
        <strain evidence="3">CGMCC 1.15341</strain>
    </source>
</reference>
<evidence type="ECO:0000256" key="1">
    <source>
        <dbReference type="SAM" id="Phobius"/>
    </source>
</evidence>
<dbReference type="EMBL" id="BMIJ01000004">
    <property type="protein sequence ID" value="GGB95357.1"/>
    <property type="molecule type" value="Genomic_DNA"/>
</dbReference>
<dbReference type="Proteomes" id="UP000629025">
    <property type="component" value="Unassembled WGS sequence"/>
</dbReference>
<evidence type="ECO:0008006" key="4">
    <source>
        <dbReference type="Google" id="ProtNLM"/>
    </source>
</evidence>
<name>A0ABQ1KFQ7_9GAMM</name>
<protein>
    <recommendedName>
        <fullName evidence="4">DUF58 domain-containing protein</fullName>
    </recommendedName>
</protein>
<gene>
    <name evidence="2" type="ORF">GCM10011352_21800</name>
</gene>
<dbReference type="PANTHER" id="PTHR34351">
    <property type="entry name" value="SLR1927 PROTEIN-RELATED"/>
    <property type="match status" value="1"/>
</dbReference>
<sequence length="294" mass="32705">MTQNRIYILPTAAGVGFIFLLLMLLLLAINYESNLAYGLTFLLVSLFILSIIQTYANLAGLEVTALRGHACYAGEHAGFTVELRAAKGRDHEQLVLSWEQGTPLTLDLTDQRVAQIELACAAPRRGWLYPGPLKLETHFPLGLFRAWTWLDTGLRALVYPKPLPCRAPESGGGDGAMESRRTRAQGFEDFNGFSRYENGVSLHQVAWKVYARGQGLHVKQYAGAASDEVWLDWDRWPAVSEEERLSGICYWALELTQREQPYGVRIPGVSLAPASGEAHRLRVMRELALFGQGA</sequence>
<organism evidence="2 3">
    <name type="scientific">Marinobacterium zhoushanense</name>
    <dbReference type="NCBI Taxonomy" id="1679163"/>
    <lineage>
        <taxon>Bacteria</taxon>
        <taxon>Pseudomonadati</taxon>
        <taxon>Pseudomonadota</taxon>
        <taxon>Gammaproteobacteria</taxon>
        <taxon>Oceanospirillales</taxon>
        <taxon>Oceanospirillaceae</taxon>
        <taxon>Marinobacterium</taxon>
    </lineage>
</organism>
<proteinExistence type="predicted"/>
<keyword evidence="1" id="KW-0812">Transmembrane</keyword>
<dbReference type="PANTHER" id="PTHR34351:SF1">
    <property type="entry name" value="SLR1927 PROTEIN"/>
    <property type="match status" value="1"/>
</dbReference>
<feature type="transmembrane region" description="Helical" evidence="1">
    <location>
        <begin position="35"/>
        <end position="58"/>
    </location>
</feature>
<evidence type="ECO:0000313" key="2">
    <source>
        <dbReference type="EMBL" id="GGB95357.1"/>
    </source>
</evidence>
<evidence type="ECO:0000313" key="3">
    <source>
        <dbReference type="Proteomes" id="UP000629025"/>
    </source>
</evidence>
<keyword evidence="1" id="KW-0472">Membrane</keyword>
<comment type="caution">
    <text evidence="2">The sequence shown here is derived from an EMBL/GenBank/DDBJ whole genome shotgun (WGS) entry which is preliminary data.</text>
</comment>
<keyword evidence="3" id="KW-1185">Reference proteome</keyword>
<keyword evidence="1" id="KW-1133">Transmembrane helix</keyword>
<accession>A0ABQ1KFQ7</accession>
<feature type="transmembrane region" description="Helical" evidence="1">
    <location>
        <begin position="7"/>
        <end position="29"/>
    </location>
</feature>